<dbReference type="InterPro" id="IPR009506">
    <property type="entry name" value="YjiS-like"/>
</dbReference>
<reference evidence="3" key="1">
    <citation type="journal article" date="2019" name="Int. J. Syst. Evol. Microbiol.">
        <title>The Global Catalogue of Microorganisms (GCM) 10K type strain sequencing project: providing services to taxonomists for standard genome sequencing and annotation.</title>
        <authorList>
            <consortium name="The Broad Institute Genomics Platform"/>
            <consortium name="The Broad Institute Genome Sequencing Center for Infectious Disease"/>
            <person name="Wu L."/>
            <person name="Ma J."/>
        </authorList>
    </citation>
    <scope>NUCLEOTIDE SEQUENCE [LARGE SCALE GENOMIC DNA]</scope>
    <source>
        <strain evidence="3">CGMCC 4.1415</strain>
    </source>
</reference>
<evidence type="ECO:0000313" key="3">
    <source>
        <dbReference type="Proteomes" id="UP001596016"/>
    </source>
</evidence>
<keyword evidence="3" id="KW-1185">Reference proteome</keyword>
<protein>
    <submittedName>
        <fullName evidence="2">DUF1127 domain-containing protein</fullName>
    </submittedName>
</protein>
<gene>
    <name evidence="2" type="ORF">ACFPLB_08475</name>
</gene>
<accession>A0ABW0GY35</accession>
<dbReference type="Pfam" id="PF06568">
    <property type="entry name" value="YjiS-like"/>
    <property type="match status" value="1"/>
</dbReference>
<feature type="domain" description="YjiS-like" evidence="1">
    <location>
        <begin position="3"/>
        <end position="39"/>
    </location>
</feature>
<comment type="caution">
    <text evidence="2">The sequence shown here is derived from an EMBL/GenBank/DDBJ whole genome shotgun (WGS) entry which is preliminary data.</text>
</comment>
<name>A0ABW0GY35_9HYPH</name>
<dbReference type="Proteomes" id="UP001596016">
    <property type="component" value="Unassembled WGS sequence"/>
</dbReference>
<evidence type="ECO:0000259" key="1">
    <source>
        <dbReference type="Pfam" id="PF06568"/>
    </source>
</evidence>
<dbReference type="RefSeq" id="WP_378228921.1">
    <property type="nucleotide sequence ID" value="NZ_JBHSLL010000023.1"/>
</dbReference>
<dbReference type="EMBL" id="JBHSLL010000023">
    <property type="protein sequence ID" value="MFC5385999.1"/>
    <property type="molecule type" value="Genomic_DNA"/>
</dbReference>
<organism evidence="2 3">
    <name type="scientific">Aquamicrobium segne</name>
    <dbReference type="NCBI Taxonomy" id="469547"/>
    <lineage>
        <taxon>Bacteria</taxon>
        <taxon>Pseudomonadati</taxon>
        <taxon>Pseudomonadota</taxon>
        <taxon>Alphaproteobacteria</taxon>
        <taxon>Hyphomicrobiales</taxon>
        <taxon>Phyllobacteriaceae</taxon>
        <taxon>Aquamicrobium</taxon>
    </lineage>
</organism>
<proteinExistence type="predicted"/>
<evidence type="ECO:0000313" key="2">
    <source>
        <dbReference type="EMBL" id="MFC5385999.1"/>
    </source>
</evidence>
<sequence>MNLIRSYRNWRSYRRTVNELNRLSNHQLEDVGILRDEIEQFARRTL</sequence>